<evidence type="ECO:0000256" key="1">
    <source>
        <dbReference type="ARBA" id="ARBA00022801"/>
    </source>
</evidence>
<dbReference type="PANTHER" id="PTHR48081">
    <property type="entry name" value="AB HYDROLASE SUPERFAMILY PROTEIN C4A8.06C"/>
    <property type="match status" value="1"/>
</dbReference>
<proteinExistence type="predicted"/>
<protein>
    <submittedName>
        <fullName evidence="3">Alpha/beta-hydrolase</fullName>
    </submittedName>
</protein>
<dbReference type="GeneID" id="54290411"/>
<accession>A0A6A5XUA8</accession>
<dbReference type="RefSeq" id="XP_033385284.1">
    <property type="nucleotide sequence ID" value="XM_033533014.1"/>
</dbReference>
<feature type="domain" description="Alpha/beta hydrolase fold-3" evidence="2">
    <location>
        <begin position="31"/>
        <end position="247"/>
    </location>
</feature>
<feature type="non-terminal residue" evidence="3">
    <location>
        <position position="1"/>
    </location>
</feature>
<dbReference type="SUPFAM" id="SSF53474">
    <property type="entry name" value="alpha/beta-Hydrolases"/>
    <property type="match status" value="1"/>
</dbReference>
<dbReference type="InterPro" id="IPR029058">
    <property type="entry name" value="AB_hydrolase_fold"/>
</dbReference>
<organism evidence="3 4">
    <name type="scientific">Aaosphaeria arxii CBS 175.79</name>
    <dbReference type="NCBI Taxonomy" id="1450172"/>
    <lineage>
        <taxon>Eukaryota</taxon>
        <taxon>Fungi</taxon>
        <taxon>Dikarya</taxon>
        <taxon>Ascomycota</taxon>
        <taxon>Pezizomycotina</taxon>
        <taxon>Dothideomycetes</taxon>
        <taxon>Pleosporomycetidae</taxon>
        <taxon>Pleosporales</taxon>
        <taxon>Pleosporales incertae sedis</taxon>
        <taxon>Aaosphaeria</taxon>
    </lineage>
</organism>
<dbReference type="Proteomes" id="UP000799778">
    <property type="component" value="Unassembled WGS sequence"/>
</dbReference>
<dbReference type="PANTHER" id="PTHR48081:SF8">
    <property type="entry name" value="ALPHA_BETA HYDROLASE FOLD-3 DOMAIN-CONTAINING PROTEIN-RELATED"/>
    <property type="match status" value="1"/>
</dbReference>
<dbReference type="InterPro" id="IPR050300">
    <property type="entry name" value="GDXG_lipolytic_enzyme"/>
</dbReference>
<name>A0A6A5XUA8_9PLEO</name>
<sequence>EETLEIPIRDDYTSKALLTRPTFTTNPGPLIVLLHPGGFFLGSPAKLTMYARPLAQLFNASVLCPSYRFAPEHPFPIGVEDAWSAVKWAARHAPELGADPSKGFLIGSMSSGANFAVALTRRSVETGLQPPVTGTWAPNLIAFNGEACIPDEYKELWKSHEQHSDALVIDSRKAATIWKYYKPLAASPMFNPLAQPLEQFISMPKVFLQVSGHDLFRDDGLIVSYALQDNGVPARLRVYPGVCHSFWGFAPKLAISKRFLADIVEGFAWLLELDTRSLDRNWETMISVPSVKL</sequence>
<keyword evidence="1 3" id="KW-0378">Hydrolase</keyword>
<evidence type="ECO:0000313" key="4">
    <source>
        <dbReference type="Proteomes" id="UP000799778"/>
    </source>
</evidence>
<dbReference type="AlphaFoldDB" id="A0A6A5XUA8"/>
<evidence type="ECO:0000313" key="3">
    <source>
        <dbReference type="EMBL" id="KAF2016945.1"/>
    </source>
</evidence>
<dbReference type="InterPro" id="IPR013094">
    <property type="entry name" value="AB_hydrolase_3"/>
</dbReference>
<gene>
    <name evidence="3" type="ORF">BU24DRAFT_477956</name>
</gene>
<reference evidence="3" key="1">
    <citation type="journal article" date="2020" name="Stud. Mycol.">
        <title>101 Dothideomycetes genomes: a test case for predicting lifestyles and emergence of pathogens.</title>
        <authorList>
            <person name="Haridas S."/>
            <person name="Albert R."/>
            <person name="Binder M."/>
            <person name="Bloem J."/>
            <person name="Labutti K."/>
            <person name="Salamov A."/>
            <person name="Andreopoulos B."/>
            <person name="Baker S."/>
            <person name="Barry K."/>
            <person name="Bills G."/>
            <person name="Bluhm B."/>
            <person name="Cannon C."/>
            <person name="Castanera R."/>
            <person name="Culley D."/>
            <person name="Daum C."/>
            <person name="Ezra D."/>
            <person name="Gonzalez J."/>
            <person name="Henrissat B."/>
            <person name="Kuo A."/>
            <person name="Liang C."/>
            <person name="Lipzen A."/>
            <person name="Lutzoni F."/>
            <person name="Magnuson J."/>
            <person name="Mondo S."/>
            <person name="Nolan M."/>
            <person name="Ohm R."/>
            <person name="Pangilinan J."/>
            <person name="Park H.-J."/>
            <person name="Ramirez L."/>
            <person name="Alfaro M."/>
            <person name="Sun H."/>
            <person name="Tritt A."/>
            <person name="Yoshinaga Y."/>
            <person name="Zwiers L.-H."/>
            <person name="Turgeon B."/>
            <person name="Goodwin S."/>
            <person name="Spatafora J."/>
            <person name="Crous P."/>
            <person name="Grigoriev I."/>
        </authorList>
    </citation>
    <scope>NUCLEOTIDE SEQUENCE</scope>
    <source>
        <strain evidence="3">CBS 175.79</strain>
    </source>
</reference>
<dbReference type="GO" id="GO:0016787">
    <property type="term" value="F:hydrolase activity"/>
    <property type="evidence" value="ECO:0007669"/>
    <property type="project" value="UniProtKB-KW"/>
</dbReference>
<dbReference type="Pfam" id="PF07859">
    <property type="entry name" value="Abhydrolase_3"/>
    <property type="match status" value="1"/>
</dbReference>
<dbReference type="EMBL" id="ML978068">
    <property type="protein sequence ID" value="KAF2016945.1"/>
    <property type="molecule type" value="Genomic_DNA"/>
</dbReference>
<dbReference type="OrthoDB" id="408631at2759"/>
<keyword evidence="4" id="KW-1185">Reference proteome</keyword>
<dbReference type="Gene3D" id="3.40.50.1820">
    <property type="entry name" value="alpha/beta hydrolase"/>
    <property type="match status" value="1"/>
</dbReference>
<evidence type="ECO:0000259" key="2">
    <source>
        <dbReference type="Pfam" id="PF07859"/>
    </source>
</evidence>